<name>A0A1H4F3S6_9RHOB</name>
<organism evidence="1 2">
    <name type="scientific">Rubrimonas cliftonensis</name>
    <dbReference type="NCBI Taxonomy" id="89524"/>
    <lineage>
        <taxon>Bacteria</taxon>
        <taxon>Pseudomonadati</taxon>
        <taxon>Pseudomonadota</taxon>
        <taxon>Alphaproteobacteria</taxon>
        <taxon>Rhodobacterales</taxon>
        <taxon>Paracoccaceae</taxon>
        <taxon>Rubrimonas</taxon>
    </lineage>
</organism>
<dbReference type="STRING" id="89524.SAMN05444370_11823"/>
<keyword evidence="1" id="KW-0378">Hydrolase</keyword>
<dbReference type="PANTHER" id="PTHR12725:SF117">
    <property type="entry name" value="HALOACID DEHALOGENASE-LIKE HYDROLASE"/>
    <property type="match status" value="1"/>
</dbReference>
<dbReference type="SUPFAM" id="SSF56784">
    <property type="entry name" value="HAD-like"/>
    <property type="match status" value="1"/>
</dbReference>
<dbReference type="InterPro" id="IPR036412">
    <property type="entry name" value="HAD-like_sf"/>
</dbReference>
<dbReference type="NCBIfam" id="TIGR01993">
    <property type="entry name" value="Pyr-5-nucltdase"/>
    <property type="match status" value="1"/>
</dbReference>
<accession>A0A1H4F3S6</accession>
<keyword evidence="2" id="KW-1185">Reference proteome</keyword>
<dbReference type="EMBL" id="FNQM01000018">
    <property type="protein sequence ID" value="SEA91889.1"/>
    <property type="molecule type" value="Genomic_DNA"/>
</dbReference>
<gene>
    <name evidence="1" type="ORF">SAMN05444370_11823</name>
</gene>
<dbReference type="SFLD" id="SFLDG01129">
    <property type="entry name" value="C1.5:_HAD__Beta-PGM__Phosphata"/>
    <property type="match status" value="1"/>
</dbReference>
<sequence length="221" mass="23888">MTRWTEPHGLRAVETWVFDLDNTLYAPGLGLWEQVSARITDYVMRALSISREAAEALRVEYFHAHGTTLAGLMARHGVAPDPFLDDVHAIDLSAVAQDHALRDAIDALPGRKVIYTNGSRAHGAGVAAALGLSGCFEAVYGVEDAGYVVKPQRAAFETVFGADGFDPLLGAMVEDCQRNLRVPSELGMATIWRPADAAEARQDHVHHVADDLAAFLTRIAA</sequence>
<proteinExistence type="predicted"/>
<dbReference type="OrthoDB" id="9803141at2"/>
<dbReference type="SFLD" id="SFLDS00003">
    <property type="entry name" value="Haloacid_Dehalogenase"/>
    <property type="match status" value="1"/>
</dbReference>
<reference evidence="1 2" key="1">
    <citation type="submission" date="2016-10" db="EMBL/GenBank/DDBJ databases">
        <authorList>
            <person name="de Groot N.N."/>
        </authorList>
    </citation>
    <scope>NUCLEOTIDE SEQUENCE [LARGE SCALE GENOMIC DNA]</scope>
    <source>
        <strain evidence="1 2">DSM 15345</strain>
    </source>
</reference>
<dbReference type="SFLD" id="SFLDG01132">
    <property type="entry name" value="C1.5.3:_5'-Nucleotidase_Like"/>
    <property type="match status" value="1"/>
</dbReference>
<protein>
    <submittedName>
        <fullName evidence="1">Putative hydrolase of the HAD superfamily</fullName>
    </submittedName>
</protein>
<dbReference type="Proteomes" id="UP000198703">
    <property type="component" value="Unassembled WGS sequence"/>
</dbReference>
<dbReference type="Pfam" id="PF00702">
    <property type="entry name" value="Hydrolase"/>
    <property type="match status" value="1"/>
</dbReference>
<dbReference type="AlphaFoldDB" id="A0A1H4F3S6"/>
<evidence type="ECO:0000313" key="2">
    <source>
        <dbReference type="Proteomes" id="UP000198703"/>
    </source>
</evidence>
<dbReference type="Gene3D" id="1.10.150.450">
    <property type="match status" value="1"/>
</dbReference>
<dbReference type="InterPro" id="IPR023214">
    <property type="entry name" value="HAD_sf"/>
</dbReference>
<dbReference type="Gene3D" id="3.40.50.1000">
    <property type="entry name" value="HAD superfamily/HAD-like"/>
    <property type="match status" value="1"/>
</dbReference>
<evidence type="ECO:0000313" key="1">
    <source>
        <dbReference type="EMBL" id="SEA91889.1"/>
    </source>
</evidence>
<dbReference type="GO" id="GO:0016787">
    <property type="term" value="F:hydrolase activity"/>
    <property type="evidence" value="ECO:0007669"/>
    <property type="project" value="UniProtKB-KW"/>
</dbReference>
<dbReference type="PANTHER" id="PTHR12725">
    <property type="entry name" value="HALOACID DEHALOGENASE-LIKE HYDROLASE"/>
    <property type="match status" value="1"/>
</dbReference>
<dbReference type="RefSeq" id="WP_093255691.1">
    <property type="nucleotide sequence ID" value="NZ_FNQM01000018.1"/>
</dbReference>
<dbReference type="InterPro" id="IPR010237">
    <property type="entry name" value="Pyr-5-nucltdase"/>
</dbReference>